<gene>
    <name evidence="8" type="ORF">CCMP2556_LOCUS10722</name>
</gene>
<keyword evidence="9" id="KW-1185">Reference proteome</keyword>
<evidence type="ECO:0000256" key="2">
    <source>
        <dbReference type="ARBA" id="ARBA00022741"/>
    </source>
</evidence>
<name>A0ABP0JCM9_9DINO</name>
<evidence type="ECO:0000256" key="1">
    <source>
        <dbReference type="ARBA" id="ARBA00022679"/>
    </source>
</evidence>
<keyword evidence="2" id="KW-0547">Nucleotide-binding</keyword>
<protein>
    <recommendedName>
        <fullName evidence="7">Protein kinase domain-containing protein</fullName>
    </recommendedName>
</protein>
<keyword evidence="4" id="KW-0067">ATP-binding</keyword>
<dbReference type="InterPro" id="IPR050339">
    <property type="entry name" value="CC_SR_Kinase"/>
</dbReference>
<keyword evidence="5" id="KW-0652">Protein synthesis inhibitor</keyword>
<evidence type="ECO:0000256" key="6">
    <source>
        <dbReference type="SAM" id="MobiDB-lite"/>
    </source>
</evidence>
<feature type="non-terminal residue" evidence="8">
    <location>
        <position position="201"/>
    </location>
</feature>
<organism evidence="8 9">
    <name type="scientific">Durusdinium trenchii</name>
    <dbReference type="NCBI Taxonomy" id="1381693"/>
    <lineage>
        <taxon>Eukaryota</taxon>
        <taxon>Sar</taxon>
        <taxon>Alveolata</taxon>
        <taxon>Dinophyceae</taxon>
        <taxon>Suessiales</taxon>
        <taxon>Symbiodiniaceae</taxon>
        <taxon>Durusdinium</taxon>
    </lineage>
</organism>
<evidence type="ECO:0000256" key="4">
    <source>
        <dbReference type="ARBA" id="ARBA00022840"/>
    </source>
</evidence>
<feature type="domain" description="Protein kinase" evidence="7">
    <location>
        <begin position="34"/>
        <end position="201"/>
    </location>
</feature>
<keyword evidence="3" id="KW-0418">Kinase</keyword>
<evidence type="ECO:0000313" key="9">
    <source>
        <dbReference type="Proteomes" id="UP001642484"/>
    </source>
</evidence>
<accession>A0ABP0JCM9</accession>
<dbReference type="Pfam" id="PF00069">
    <property type="entry name" value="Pkinase"/>
    <property type="match status" value="1"/>
</dbReference>
<dbReference type="Gene3D" id="3.30.200.20">
    <property type="entry name" value="Phosphorylase Kinase, domain 1"/>
    <property type="match status" value="1"/>
</dbReference>
<comment type="caution">
    <text evidence="8">The sequence shown here is derived from an EMBL/GenBank/DDBJ whole genome shotgun (WGS) entry which is preliminary data.</text>
</comment>
<dbReference type="InterPro" id="IPR011009">
    <property type="entry name" value="Kinase-like_dom_sf"/>
</dbReference>
<sequence length="201" mass="22176">MMASGTGLVALQFTEPERRPQPQKQSSGYFDEHFERLRPFGQGAFGEVWCCKDHLDREPCAVKAVRYKGGTGVEMSVIREAQILAGMDHPNIVRCDHAWIQTDTVDGDTTAGSTRASSWPSTPMTPFALAPHFHRDAPNSEPPHLKLTEGVATETLNFTYDATESDLICFEMQDEEGVFSSPPDPQSPIRTDLGRIVVGLP</sequence>
<evidence type="ECO:0000259" key="7">
    <source>
        <dbReference type="PROSITE" id="PS50011"/>
    </source>
</evidence>
<evidence type="ECO:0000313" key="8">
    <source>
        <dbReference type="EMBL" id="CAK9012092.1"/>
    </source>
</evidence>
<feature type="region of interest" description="Disordered" evidence="6">
    <location>
        <begin position="1"/>
        <end position="27"/>
    </location>
</feature>
<dbReference type="InterPro" id="IPR000719">
    <property type="entry name" value="Prot_kinase_dom"/>
</dbReference>
<keyword evidence="1" id="KW-0808">Transferase</keyword>
<dbReference type="SUPFAM" id="SSF56112">
    <property type="entry name" value="Protein kinase-like (PK-like)"/>
    <property type="match status" value="1"/>
</dbReference>
<dbReference type="PANTHER" id="PTHR11042">
    <property type="entry name" value="EUKARYOTIC TRANSLATION INITIATION FACTOR 2-ALPHA KINASE EIF2-ALPHA KINASE -RELATED"/>
    <property type="match status" value="1"/>
</dbReference>
<evidence type="ECO:0000256" key="5">
    <source>
        <dbReference type="ARBA" id="ARBA00023193"/>
    </source>
</evidence>
<evidence type="ECO:0000256" key="3">
    <source>
        <dbReference type="ARBA" id="ARBA00022777"/>
    </source>
</evidence>
<reference evidence="8 9" key="1">
    <citation type="submission" date="2024-02" db="EMBL/GenBank/DDBJ databases">
        <authorList>
            <person name="Chen Y."/>
            <person name="Shah S."/>
            <person name="Dougan E. K."/>
            <person name="Thang M."/>
            <person name="Chan C."/>
        </authorList>
    </citation>
    <scope>NUCLEOTIDE SEQUENCE [LARGE SCALE GENOMIC DNA]</scope>
</reference>
<dbReference type="Proteomes" id="UP001642484">
    <property type="component" value="Unassembled WGS sequence"/>
</dbReference>
<proteinExistence type="predicted"/>
<dbReference type="EMBL" id="CAXAMN010005058">
    <property type="protein sequence ID" value="CAK9012092.1"/>
    <property type="molecule type" value="Genomic_DNA"/>
</dbReference>
<dbReference type="PROSITE" id="PS50011">
    <property type="entry name" value="PROTEIN_KINASE_DOM"/>
    <property type="match status" value="1"/>
</dbReference>